<dbReference type="GO" id="GO:0004527">
    <property type="term" value="F:exonuclease activity"/>
    <property type="evidence" value="ECO:0007669"/>
    <property type="project" value="UniProtKB-KW"/>
</dbReference>
<dbReference type="Pfam" id="PF12705">
    <property type="entry name" value="PDDEXK_1"/>
    <property type="match status" value="1"/>
</dbReference>
<dbReference type="SUPFAM" id="SSF52540">
    <property type="entry name" value="P-loop containing nucleoside triphosphate hydrolases"/>
    <property type="match status" value="1"/>
</dbReference>
<reference evidence="12 13" key="1">
    <citation type="submission" date="2016-10" db="EMBL/GenBank/DDBJ databases">
        <authorList>
            <person name="Varghese N."/>
            <person name="Submissions S."/>
        </authorList>
    </citation>
    <scope>NUCLEOTIDE SEQUENCE [LARGE SCALE GENOMIC DNA]</scope>
    <source>
        <strain evidence="12 13">DSM 2373</strain>
    </source>
</reference>
<evidence type="ECO:0000256" key="10">
    <source>
        <dbReference type="SAM" id="Coils"/>
    </source>
</evidence>
<proteinExistence type="predicted"/>
<keyword evidence="1" id="KW-0540">Nuclease</keyword>
<gene>
    <name evidence="12" type="ORF">SAMN04488571_103114</name>
</gene>
<keyword evidence="5 12" id="KW-0347">Helicase</keyword>
<evidence type="ECO:0000256" key="4">
    <source>
        <dbReference type="ARBA" id="ARBA00022801"/>
    </source>
</evidence>
<evidence type="ECO:0000256" key="5">
    <source>
        <dbReference type="ARBA" id="ARBA00022806"/>
    </source>
</evidence>
<evidence type="ECO:0000256" key="8">
    <source>
        <dbReference type="ARBA" id="ARBA00023125"/>
    </source>
</evidence>
<evidence type="ECO:0000256" key="7">
    <source>
        <dbReference type="ARBA" id="ARBA00022840"/>
    </source>
</evidence>
<keyword evidence="2" id="KW-0547">Nucleotide-binding</keyword>
<dbReference type="GO" id="GO:0003677">
    <property type="term" value="F:DNA binding"/>
    <property type="evidence" value="ECO:0007669"/>
    <property type="project" value="UniProtKB-KW"/>
</dbReference>
<evidence type="ECO:0000256" key="2">
    <source>
        <dbReference type="ARBA" id="ARBA00022741"/>
    </source>
</evidence>
<dbReference type="PANTHER" id="PTHR30591">
    <property type="entry name" value="RECBCD ENZYME SUBUNIT RECC"/>
    <property type="match status" value="1"/>
</dbReference>
<dbReference type="InterPro" id="IPR014017">
    <property type="entry name" value="DNA_helicase_UvrD-like_C"/>
</dbReference>
<evidence type="ECO:0000256" key="6">
    <source>
        <dbReference type="ARBA" id="ARBA00022839"/>
    </source>
</evidence>
<dbReference type="InterPro" id="IPR011604">
    <property type="entry name" value="PDDEXK-like_dom_sf"/>
</dbReference>
<keyword evidence="8" id="KW-0238">DNA-binding</keyword>
<dbReference type="GO" id="GO:0006281">
    <property type="term" value="P:DNA repair"/>
    <property type="evidence" value="ECO:0007669"/>
    <property type="project" value="UniProtKB-KW"/>
</dbReference>
<evidence type="ECO:0000313" key="13">
    <source>
        <dbReference type="Proteomes" id="UP000326500"/>
    </source>
</evidence>
<dbReference type="SUPFAM" id="SSF52980">
    <property type="entry name" value="Restriction endonuclease-like"/>
    <property type="match status" value="1"/>
</dbReference>
<organism evidence="12 13">
    <name type="scientific">Methanoculleus thermophilus</name>
    <dbReference type="NCBI Taxonomy" id="2200"/>
    <lineage>
        <taxon>Archaea</taxon>
        <taxon>Methanobacteriati</taxon>
        <taxon>Methanobacteriota</taxon>
        <taxon>Stenosarchaea group</taxon>
        <taxon>Methanomicrobia</taxon>
        <taxon>Methanomicrobiales</taxon>
        <taxon>Methanomicrobiaceae</taxon>
        <taxon>Methanoculleus</taxon>
    </lineage>
</organism>
<dbReference type="OrthoDB" id="321806at2157"/>
<evidence type="ECO:0000313" key="12">
    <source>
        <dbReference type="EMBL" id="SDK04302.1"/>
    </source>
</evidence>
<keyword evidence="13" id="KW-1185">Reference proteome</keyword>
<dbReference type="STRING" id="2200.GCA_001571405_00183"/>
<dbReference type="AlphaFoldDB" id="A0A1G8YN55"/>
<sequence length="1026" mass="112944">MSRAVLYRQLPGEGLERFIAEFRRSAARDPFATILIVPTSHLARRIVHRLGKEGIPVIADTVTTLPGFARKVVLAHATSETLISATESRLILARLLAAGRCPLLSGSGAVEELATLFEVLIMRKVEYPAALGDLASQKSAEIARLLDAYLQFLDEHRLVDESTLYSRAMRVIAGEGVGFRTVYVYGLFEPMPLERDLLLALRQSADEFYYMLPYAPNPAVFSDDGGWLGPDAVVSGDEKNERSLRIARLFSRCEPADYSESIMVAERRDRLDEVRAIAQEIRSLITGGVRPDEIAVAFPDLASMVPYVEEVFPDFAIPYTASGGRPLSASPLVWALLSVLAVPIRGYRREDVVALTASPYLPNAGGCEIDFLSREARITAGAASWEERFAALIRTLENERARPDAPKHRLTAKIAAVTAAQEKIRSLFADLAALEGEKTIREHLAAYRSLLERWQAPVMPADGDPDLLDREARDLRGFTEALAALDRFALLLPGEKIPLAEFFSMLELLLSGTRTGRERHGNAVQVVGVREVAHLSVPYLFIGDLVEGAMPRLTTRLPFTTDAETRRLGTRTGEDILREERYHFIAALLSGRTRVYLSYPASDGATPLVRSGFIDAAKEAFSPAPWGSGDFPDSRLAAARRAGAHLARGEMPERMPPGLTVPEAVSRLNIENYHRKGAYDSPYDGLLEGDPAILAALAERFGDGAIFSPTALETYADCPFRFYLEQVLGLAPFPDADPDLTAQERGSLIHRITYRFYSGWKGDGNGALTEACYPDAVRRILDTGREETERLALDSPLWVADKEVLLGSPAVGRGLLERFLEHEMAVAGSHFVPQAFEVSFGLPLVPGEVDAASIEDAIAIPLGNETIRLRGRVDRVDVMPDGRFMITDYKTGTSHHGLKDIQAGKALQLPLYLRAVEILTGMEGVAGTYYTLKRGEVRNRPVFWDASLAECFSCYTGSQRNGVGDVRELVETTLSWVQKYLAGIRRGFFPPRLDSGPCPTYCGFKTICRFDPLRILEAEAIPDGTD</sequence>
<protein>
    <submittedName>
        <fullName evidence="12">ATP-dependent helicase/DNAse subunit B</fullName>
    </submittedName>
</protein>
<dbReference type="InterPro" id="IPR027417">
    <property type="entry name" value="P-loop_NTPase"/>
</dbReference>
<dbReference type="PROSITE" id="PS51217">
    <property type="entry name" value="UVRD_HELICASE_CTER"/>
    <property type="match status" value="1"/>
</dbReference>
<feature type="coiled-coil region" evidence="10">
    <location>
        <begin position="382"/>
        <end position="437"/>
    </location>
</feature>
<name>A0A1G8YN55_9EURY</name>
<accession>A0A1G8YN55</accession>
<dbReference type="Proteomes" id="UP000326500">
    <property type="component" value="Unassembled WGS sequence"/>
</dbReference>
<feature type="domain" description="UvrD-like helicase C-terminal" evidence="11">
    <location>
        <begin position="228"/>
        <end position="534"/>
    </location>
</feature>
<dbReference type="GO" id="GO:0006310">
    <property type="term" value="P:DNA recombination"/>
    <property type="evidence" value="ECO:0007669"/>
    <property type="project" value="TreeGrafter"/>
</dbReference>
<keyword evidence="4" id="KW-0378">Hydrolase</keyword>
<dbReference type="Gene3D" id="3.40.50.300">
    <property type="entry name" value="P-loop containing nucleotide triphosphate hydrolases"/>
    <property type="match status" value="2"/>
</dbReference>
<keyword evidence="9" id="KW-0234">DNA repair</keyword>
<keyword evidence="3" id="KW-0227">DNA damage</keyword>
<keyword evidence="10" id="KW-0175">Coiled coil</keyword>
<dbReference type="RefSeq" id="WP_066954129.1">
    <property type="nucleotide sequence ID" value="NZ_BCNX01000003.1"/>
</dbReference>
<dbReference type="InterPro" id="IPR011335">
    <property type="entry name" value="Restrct_endonuc-II-like"/>
</dbReference>
<dbReference type="InterPro" id="IPR038726">
    <property type="entry name" value="PDDEXK_AddAB-type"/>
</dbReference>
<dbReference type="PANTHER" id="PTHR30591:SF1">
    <property type="entry name" value="RECBCD ENZYME SUBUNIT RECC"/>
    <property type="match status" value="1"/>
</dbReference>
<evidence type="ECO:0000256" key="9">
    <source>
        <dbReference type="ARBA" id="ARBA00023204"/>
    </source>
</evidence>
<evidence type="ECO:0000259" key="11">
    <source>
        <dbReference type="PROSITE" id="PS51217"/>
    </source>
</evidence>
<keyword evidence="7" id="KW-0067">ATP-binding</keyword>
<evidence type="ECO:0000256" key="3">
    <source>
        <dbReference type="ARBA" id="ARBA00022763"/>
    </source>
</evidence>
<dbReference type="GO" id="GO:0004386">
    <property type="term" value="F:helicase activity"/>
    <property type="evidence" value="ECO:0007669"/>
    <property type="project" value="UniProtKB-KW"/>
</dbReference>
<dbReference type="EMBL" id="FNFT01000003">
    <property type="protein sequence ID" value="SDK04302.1"/>
    <property type="molecule type" value="Genomic_DNA"/>
</dbReference>
<keyword evidence="6" id="KW-0269">Exonuclease</keyword>
<evidence type="ECO:0000256" key="1">
    <source>
        <dbReference type="ARBA" id="ARBA00022722"/>
    </source>
</evidence>
<dbReference type="GO" id="GO:0005524">
    <property type="term" value="F:ATP binding"/>
    <property type="evidence" value="ECO:0007669"/>
    <property type="project" value="UniProtKB-KW"/>
</dbReference>
<dbReference type="Gene3D" id="3.90.320.10">
    <property type="match status" value="1"/>
</dbReference>